<proteinExistence type="predicted"/>
<dbReference type="KEGG" id="oat:OAN307_c40050"/>
<reference evidence="1 2" key="1">
    <citation type="journal article" date="2013" name="PLoS ONE">
        <title>Poles Apart: Arctic and Antarctic Octadecabacter strains Share High Genome Plasticity and a New Type of Xanthorhodopsin.</title>
        <authorList>
            <person name="Vollmers J."/>
            <person name="Voget S."/>
            <person name="Dietrich S."/>
            <person name="Gollnow K."/>
            <person name="Smits M."/>
            <person name="Meyer K."/>
            <person name="Brinkhoff T."/>
            <person name="Simon M."/>
            <person name="Daniel R."/>
        </authorList>
    </citation>
    <scope>NUCLEOTIDE SEQUENCE [LARGE SCALE GENOMIC DNA]</scope>
    <source>
        <strain evidence="1 2">307</strain>
    </source>
</reference>
<gene>
    <name evidence="1" type="ORF">OAN307_c40050</name>
</gene>
<dbReference type="EMBL" id="CP003740">
    <property type="protein sequence ID" value="AGI69428.1"/>
    <property type="molecule type" value="Genomic_DNA"/>
</dbReference>
<dbReference type="Proteomes" id="UP000005307">
    <property type="component" value="Chromosome"/>
</dbReference>
<dbReference type="eggNOG" id="COG4286">
    <property type="taxonomic scope" value="Bacteria"/>
</dbReference>
<sequence length="140" mass="15850">MAEGRDAEGAMPEYLKWLQDRVHFDQPCTNYWLDGQTIEQVLAASEMLGAILEHGHQVAIRKLSPSQTEEATNIGFLIYREGTNAIEEAMDIIRQTSPATAVQAGPLTYYGKLFDWLDRWSNAIDPGPIRDILRDHIVKH</sequence>
<name>M9RCE3_9RHOB</name>
<organism evidence="1 2">
    <name type="scientific">Octadecabacter antarcticus 307</name>
    <dbReference type="NCBI Taxonomy" id="391626"/>
    <lineage>
        <taxon>Bacteria</taxon>
        <taxon>Pseudomonadati</taxon>
        <taxon>Pseudomonadota</taxon>
        <taxon>Alphaproteobacteria</taxon>
        <taxon>Rhodobacterales</taxon>
        <taxon>Roseobacteraceae</taxon>
        <taxon>Octadecabacter</taxon>
    </lineage>
</organism>
<dbReference type="AlphaFoldDB" id="M9RCE3"/>
<keyword evidence="2" id="KW-1185">Reference proteome</keyword>
<protein>
    <submittedName>
        <fullName evidence="1">Uncharacterized protein</fullName>
    </submittedName>
</protein>
<accession>M9RCE3</accession>
<evidence type="ECO:0000313" key="2">
    <source>
        <dbReference type="Proteomes" id="UP000005307"/>
    </source>
</evidence>
<dbReference type="STRING" id="391626.OAN307_c40050"/>
<evidence type="ECO:0000313" key="1">
    <source>
        <dbReference type="EMBL" id="AGI69428.1"/>
    </source>
</evidence>
<dbReference type="HOGENOM" id="CLU_1833142_0_0_5"/>